<keyword evidence="2 5" id="KW-0812">Transmembrane</keyword>
<evidence type="ECO:0000259" key="6">
    <source>
        <dbReference type="Pfam" id="PF01061"/>
    </source>
</evidence>
<dbReference type="Pfam" id="PF01061">
    <property type="entry name" value="ABC2_membrane"/>
    <property type="match status" value="1"/>
</dbReference>
<dbReference type="Proteomes" id="UP000621560">
    <property type="component" value="Unassembled WGS sequence"/>
</dbReference>
<dbReference type="GO" id="GO:0140359">
    <property type="term" value="F:ABC-type transporter activity"/>
    <property type="evidence" value="ECO:0007669"/>
    <property type="project" value="InterPro"/>
</dbReference>
<evidence type="ECO:0000313" key="8">
    <source>
        <dbReference type="Proteomes" id="UP000621560"/>
    </source>
</evidence>
<feature type="transmembrane region" description="Helical" evidence="5">
    <location>
        <begin position="12"/>
        <end position="33"/>
    </location>
</feature>
<feature type="domain" description="ABC-2 type transporter transmembrane" evidence="6">
    <location>
        <begin position="2"/>
        <end position="207"/>
    </location>
</feature>
<dbReference type="InterPro" id="IPR013525">
    <property type="entry name" value="ABC2_TM"/>
</dbReference>
<dbReference type="AlphaFoldDB" id="A0A927GS17"/>
<comment type="subcellular location">
    <subcellularLocation>
        <location evidence="1">Membrane</location>
        <topology evidence="1">Multi-pass membrane protein</topology>
    </subcellularLocation>
</comment>
<dbReference type="RefSeq" id="WP_190918200.1">
    <property type="nucleotide sequence ID" value="NZ_JACXIZ010000020.1"/>
</dbReference>
<sequence length="243" mass="26589">MMRYALLRMARSYLALLLLVGVPLVLIAVIGTVSDYLQIERYGDTSLPGMDYLAVSMVLGFQLFGGAYTMEFFKSDLLDARKWRLHALPLRIDRYGMALLLGSTVFTMLQGLAMAIFTQLMFGVNWGNYAWLVVVLAAVSFLSQLVGLVLILSLRSAKLAERLSEVYGIGSMLLAGFALPMPDTPLFEFFGRYGNPLSLGQNAVFGMLYGNDRLLPLLSVGLLFTASALLLPLAAAAGRRKLG</sequence>
<dbReference type="GO" id="GO:0016020">
    <property type="term" value="C:membrane"/>
    <property type="evidence" value="ECO:0007669"/>
    <property type="project" value="UniProtKB-SubCell"/>
</dbReference>
<evidence type="ECO:0000256" key="5">
    <source>
        <dbReference type="SAM" id="Phobius"/>
    </source>
</evidence>
<feature type="transmembrane region" description="Helical" evidence="5">
    <location>
        <begin position="53"/>
        <end position="73"/>
    </location>
</feature>
<evidence type="ECO:0000313" key="7">
    <source>
        <dbReference type="EMBL" id="MBD2846078.1"/>
    </source>
</evidence>
<organism evidence="7 8">
    <name type="scientific">Paenibacillus sabuli</name>
    <dbReference type="NCBI Taxonomy" id="2772509"/>
    <lineage>
        <taxon>Bacteria</taxon>
        <taxon>Bacillati</taxon>
        <taxon>Bacillota</taxon>
        <taxon>Bacilli</taxon>
        <taxon>Bacillales</taxon>
        <taxon>Paenibacillaceae</taxon>
        <taxon>Paenibacillus</taxon>
    </lineage>
</organism>
<keyword evidence="4 5" id="KW-0472">Membrane</keyword>
<name>A0A927GS17_9BACL</name>
<keyword evidence="3 5" id="KW-1133">Transmembrane helix</keyword>
<dbReference type="EMBL" id="JACXIZ010000020">
    <property type="protein sequence ID" value="MBD2846078.1"/>
    <property type="molecule type" value="Genomic_DNA"/>
</dbReference>
<comment type="caution">
    <text evidence="7">The sequence shown here is derived from an EMBL/GenBank/DDBJ whole genome shotgun (WGS) entry which is preliminary data.</text>
</comment>
<protein>
    <submittedName>
        <fullName evidence="7">ABC transporter permease</fullName>
    </submittedName>
</protein>
<evidence type="ECO:0000256" key="4">
    <source>
        <dbReference type="ARBA" id="ARBA00023136"/>
    </source>
</evidence>
<evidence type="ECO:0000256" key="2">
    <source>
        <dbReference type="ARBA" id="ARBA00022692"/>
    </source>
</evidence>
<feature type="transmembrane region" description="Helical" evidence="5">
    <location>
        <begin position="129"/>
        <end position="154"/>
    </location>
</feature>
<keyword evidence="8" id="KW-1185">Reference proteome</keyword>
<feature type="transmembrane region" description="Helical" evidence="5">
    <location>
        <begin position="94"/>
        <end position="117"/>
    </location>
</feature>
<feature type="transmembrane region" description="Helical" evidence="5">
    <location>
        <begin position="214"/>
        <end position="237"/>
    </location>
</feature>
<evidence type="ECO:0000256" key="1">
    <source>
        <dbReference type="ARBA" id="ARBA00004141"/>
    </source>
</evidence>
<evidence type="ECO:0000256" key="3">
    <source>
        <dbReference type="ARBA" id="ARBA00022989"/>
    </source>
</evidence>
<gene>
    <name evidence="7" type="ORF">IDH44_12810</name>
</gene>
<proteinExistence type="predicted"/>
<reference evidence="7" key="1">
    <citation type="submission" date="2020-09" db="EMBL/GenBank/DDBJ databases">
        <title>A novel bacterium of genus Paenibacillus, isolated from South China Sea.</title>
        <authorList>
            <person name="Huang H."/>
            <person name="Mo K."/>
            <person name="Hu Y."/>
        </authorList>
    </citation>
    <scope>NUCLEOTIDE SEQUENCE</scope>
    <source>
        <strain evidence="7">IB182496</strain>
    </source>
</reference>
<feature type="transmembrane region" description="Helical" evidence="5">
    <location>
        <begin position="166"/>
        <end position="182"/>
    </location>
</feature>
<accession>A0A927GS17</accession>